<keyword evidence="3" id="KW-0268">Exocytosis</keyword>
<evidence type="ECO:0000256" key="1">
    <source>
        <dbReference type="ARBA" id="ARBA00009447"/>
    </source>
</evidence>
<organism evidence="5 6">
    <name type="scientific">Pichia sorbitophila (strain ATCC MYA-4447 / BCRC 22081 / CBS 7064 / NBRC 10061 / NRRL Y-12695)</name>
    <name type="common">Hybrid yeast</name>
    <dbReference type="NCBI Taxonomy" id="559304"/>
    <lineage>
        <taxon>Eukaryota</taxon>
        <taxon>Fungi</taxon>
        <taxon>Dikarya</taxon>
        <taxon>Ascomycota</taxon>
        <taxon>Saccharomycotina</taxon>
        <taxon>Pichiomycetes</taxon>
        <taxon>Debaryomycetaceae</taxon>
        <taxon>Millerozyma</taxon>
    </lineage>
</organism>
<dbReference type="STRING" id="559304.G8YQX0"/>
<dbReference type="EMBL" id="FO082057">
    <property type="protein sequence ID" value="CCE78469.1"/>
    <property type="molecule type" value="Genomic_DNA"/>
</dbReference>
<proteinExistence type="inferred from homology"/>
<evidence type="ECO:0000256" key="2">
    <source>
        <dbReference type="ARBA" id="ARBA00022448"/>
    </source>
</evidence>
<dbReference type="AlphaFoldDB" id="G8YQX0"/>
<dbReference type="OMA" id="LAYDSHY"/>
<dbReference type="Gene3D" id="1.10.357.70">
    <property type="entry name" value="Exocyst complex component Sec6, C-terminal domain"/>
    <property type="match status" value="1"/>
</dbReference>
<dbReference type="FunCoup" id="G8YQX0">
    <property type="interactions" value="442"/>
</dbReference>
<dbReference type="Pfam" id="PF06046">
    <property type="entry name" value="Sec6"/>
    <property type="match status" value="1"/>
</dbReference>
<comment type="similarity">
    <text evidence="1">Belongs to the SEC6 family.</text>
</comment>
<keyword evidence="2" id="KW-0813">Transport</keyword>
<dbReference type="GO" id="GO:0006887">
    <property type="term" value="P:exocytosis"/>
    <property type="evidence" value="ECO:0007669"/>
    <property type="project" value="UniProtKB-KW"/>
</dbReference>
<name>G8YQX0_PICSO</name>
<dbReference type="Proteomes" id="UP000005222">
    <property type="component" value="Chromosome D"/>
</dbReference>
<gene>
    <name evidence="5" type="primary">Piso0_001092</name>
    <name evidence="4" type="ORF">GNLVRS01_PISO0C10716g</name>
    <name evidence="5" type="ORF">GNLVRS01_PISO0D10783g</name>
</gene>
<sequence length="839" mass="97572">MSDAALSKIAHLIKLEDDLVKVSSLKQQFLKEKTSVDGRLNTTTQTQISSIMSNISKLNESSTKLNLVKTNIGKIDQIFEELTSSSADYDIIRKMTDVSKFFTQVQHLYRDISKSKQYLEFINNLIDEEYENISQDISYPLTNILRIHYHLTQARNFSDYLEVLSETLSDDLRSIVSKITSPMKKTIKKFDSLLNEIIISVTEALKDGNTELVFKLIKILDFEYTEDLKCTLMSKLNLIDAKRLKSIDYSLFRGKRRNYIKFFYDKLEESLKETFDKCIEHFAEDKMLVYDNLNWMEDELVFVHETLAPQFPETWNIDNFIQDVYYNKLHNFTMDIIKTDPPAEDLLRILSYDSHYSKFMIALLSGSENDADGEKKAAKKEQKSIIGEELKKVVLEDYLKVIVIKMEEWNSNLMNEEKRIFVERDAPPDIYTYHQILEDEDAQDQPITLEIDGEVYVLPDFKTPLSMLKEQADVAVESGYGSILVGVIENWSRCYIERILNYKQIVEEEFDKYMSVYSNERFLIKESKAKRLFRRQAPQPDLDVENMSPEELSSISRPGLVEYLTALGNTYEINTDRLQDKFLPNYKNKVHTSFQSRIQLSFEDTVSPSTELNAMVIRCIIDIILNDLYPALSLAFTKSWYEEGKSQTSDELTMSQRIVETISEYMQEFRSYASYDIYSCTFALFLDSFISTYIRLGYENVIHGDGKKIDPKAVKKFKSFSESIGRDVTTFYGGLEHLFTRKDSAYLLNSLRAIEFLGDLGTCEEPMNVIPQIWSNEVLPSFYFCSVEYIRGICSCRKDMDKTQINTLVRECENIKKEYHESTPPPTTIIGTLNEFYYN</sequence>
<dbReference type="GO" id="GO:0051601">
    <property type="term" value="P:exocyst localization"/>
    <property type="evidence" value="ECO:0007669"/>
    <property type="project" value="TreeGrafter"/>
</dbReference>
<dbReference type="EMBL" id="FO082056">
    <property type="protein sequence ID" value="CCE79055.1"/>
    <property type="molecule type" value="Genomic_DNA"/>
</dbReference>
<dbReference type="GO" id="GO:0000149">
    <property type="term" value="F:SNARE binding"/>
    <property type="evidence" value="ECO:0007669"/>
    <property type="project" value="TreeGrafter"/>
</dbReference>
<dbReference type="Gene3D" id="1.10.357.50">
    <property type="match status" value="1"/>
</dbReference>
<protein>
    <submittedName>
        <fullName evidence="5">Piso0_001092 protein</fullName>
    </submittedName>
</protein>
<dbReference type="PANTHER" id="PTHR21292">
    <property type="entry name" value="EXOCYST COMPLEX COMPONENT SEC6-RELATED"/>
    <property type="match status" value="1"/>
</dbReference>
<evidence type="ECO:0000313" key="5">
    <source>
        <dbReference type="EMBL" id="CCE79055.1"/>
    </source>
</evidence>
<evidence type="ECO:0000313" key="4">
    <source>
        <dbReference type="EMBL" id="CCE78469.1"/>
    </source>
</evidence>
<reference evidence="6" key="2">
    <citation type="journal article" date="2012" name="G3 (Bethesda)">
        <title>Pichia sorbitophila, an interspecies yeast hybrid reveals early steps of genome resolution following polyploidization.</title>
        <authorList>
            <person name="Leh Louis V."/>
            <person name="Despons L."/>
            <person name="Friedrich A."/>
            <person name="Martin T."/>
            <person name="Durrens P."/>
            <person name="Casaregola S."/>
            <person name="Neuveglise C."/>
            <person name="Fairhead C."/>
            <person name="Marck C."/>
            <person name="Cruz J.A."/>
            <person name="Straub M.L."/>
            <person name="Kugler V."/>
            <person name="Sacerdot C."/>
            <person name="Uzunov Z."/>
            <person name="Thierry A."/>
            <person name="Weiss S."/>
            <person name="Bleykasten C."/>
            <person name="De Montigny J."/>
            <person name="Jacques N."/>
            <person name="Jung P."/>
            <person name="Lemaire M."/>
            <person name="Mallet S."/>
            <person name="Morel G."/>
            <person name="Richard G.F."/>
            <person name="Sarkar A."/>
            <person name="Savel G."/>
            <person name="Schacherer J."/>
            <person name="Seret M.L."/>
            <person name="Talla E."/>
            <person name="Samson G."/>
            <person name="Jubin C."/>
            <person name="Poulain J."/>
            <person name="Vacherie B."/>
            <person name="Barbe V."/>
            <person name="Pelletier E."/>
            <person name="Sherman D.J."/>
            <person name="Westhof E."/>
            <person name="Weissenbach J."/>
            <person name="Baret P.V."/>
            <person name="Wincker P."/>
            <person name="Gaillardin C."/>
            <person name="Dujon B."/>
            <person name="Souciet J.L."/>
        </authorList>
    </citation>
    <scope>NUCLEOTIDE SEQUENCE [LARGE SCALE GENOMIC DNA]</scope>
    <source>
        <strain evidence="6">ATCC MYA-4447 / BCRC 22081 / CBS 7064 / NBRC 10061 / NRRL Y-12695</strain>
    </source>
</reference>
<dbReference type="PANTHER" id="PTHR21292:SF1">
    <property type="entry name" value="EXOCYST COMPLEX COMPONENT 3"/>
    <property type="match status" value="1"/>
</dbReference>
<evidence type="ECO:0000313" key="6">
    <source>
        <dbReference type="Proteomes" id="UP000005222"/>
    </source>
</evidence>
<keyword evidence="6" id="KW-1185">Reference proteome</keyword>
<accession>G8YQX0</accession>
<dbReference type="InterPro" id="IPR042532">
    <property type="entry name" value="EXOC3/Sec6_C"/>
</dbReference>
<dbReference type="eggNOG" id="KOG2286">
    <property type="taxonomic scope" value="Eukaryota"/>
</dbReference>
<dbReference type="InParanoid" id="G8YQX0"/>
<dbReference type="OrthoDB" id="190098at2759"/>
<evidence type="ECO:0000256" key="3">
    <source>
        <dbReference type="ARBA" id="ARBA00022483"/>
    </source>
</evidence>
<reference evidence="5" key="1">
    <citation type="submission" date="2011-10" db="EMBL/GenBank/DDBJ databases">
        <authorList>
            <person name="Genoscope - CEA"/>
        </authorList>
    </citation>
    <scope>NUCLEOTIDE SEQUENCE</scope>
</reference>
<dbReference type="Proteomes" id="UP000005222">
    <property type="component" value="Chromosome C"/>
</dbReference>
<dbReference type="GO" id="GO:0000145">
    <property type="term" value="C:exocyst"/>
    <property type="evidence" value="ECO:0007669"/>
    <property type="project" value="InterPro"/>
</dbReference>
<dbReference type="InterPro" id="IPR010326">
    <property type="entry name" value="EXOC3/Sec6"/>
</dbReference>
<dbReference type="HOGENOM" id="CLU_011776_2_0_1"/>